<sequence length="604" mass="68985">MAWLIYFFEEPISIHLGTWFSVGDIQVNYGFLFDSLSMVVMVPVGIVTLSVLIYAIDYMRYDPNRNRFYIILSSFAMFMTILVISDNYTMMFMGWEFVGVISYLLIGFWNTRITAMKSALSATLLNRMGDTFFIICIAVMTSFFHTVDFQTIELITPHVDTYILNLLAMMLLIAATAKSAQLGLHGWLTSAMEGPTPVSALTHAATMVCSGVFVLVRSSYMLEYTPSVLLVILWLGGFTTLISGLMAVVSNDMKKVMALSTMSQLAMMMLAMGSSAYDLAMYHLYCHAFFKALLFMSAGSIMHSYMSETQDMRKYGGLINYLPFSYTTMLIASLSLMAMPGLTGYYSKDIIMESLYGTYTVSGYIMYYIATASATLTAIYSLRVTYLTFYNVPRSNKYTFTHVHESTHMAIPMFILAIYSMFLGYARDNVTFHLVMGLPHTNSFIETEYTLPAMFKLLPLILGLSLSLITVYMYEFAYKMSKSSMYNFFNQRIYYDQLTNNLMTRPVLKLGGATNMYTDNGLLRILGSTGLSRALINIPVLLIINITYTFIVLYTYIYLYIYMYMWMFMYYMFFHRERYMPASRAYIMLTIFNTTSNGQGMGYM</sequence>
<evidence type="ECO:0000259" key="10">
    <source>
        <dbReference type="Pfam" id="PF00662"/>
    </source>
</evidence>
<dbReference type="NCBIfam" id="TIGR01974">
    <property type="entry name" value="NDH_I_L"/>
    <property type="match status" value="1"/>
</dbReference>
<dbReference type="EC" id="7.1.1.2" evidence="8"/>
<keyword evidence="11" id="KW-0560">Oxidoreductase</keyword>
<comment type="catalytic activity">
    <reaction evidence="8">
        <text>a ubiquinone + NADH + 5 H(+)(in) = a ubiquinol + NAD(+) + 4 H(+)(out)</text>
        <dbReference type="Rhea" id="RHEA:29091"/>
        <dbReference type="Rhea" id="RHEA-COMP:9565"/>
        <dbReference type="Rhea" id="RHEA-COMP:9566"/>
        <dbReference type="ChEBI" id="CHEBI:15378"/>
        <dbReference type="ChEBI" id="CHEBI:16389"/>
        <dbReference type="ChEBI" id="CHEBI:17976"/>
        <dbReference type="ChEBI" id="CHEBI:57540"/>
        <dbReference type="ChEBI" id="CHEBI:57945"/>
        <dbReference type="EC" id="7.1.1.2"/>
    </reaction>
</comment>
<dbReference type="RefSeq" id="YP_009437715.1">
    <property type="nucleotide sequence ID" value="NC_036103.1"/>
</dbReference>
<keyword evidence="5" id="KW-1133">Transmembrane helix</keyword>
<dbReference type="Pfam" id="PF00662">
    <property type="entry name" value="Proton_antipo_N"/>
    <property type="match status" value="1"/>
</dbReference>
<dbReference type="GO" id="GO:0016020">
    <property type="term" value="C:membrane"/>
    <property type="evidence" value="ECO:0007669"/>
    <property type="project" value="UniProtKB-SubCell"/>
</dbReference>
<comment type="subcellular location">
    <subcellularLocation>
        <location evidence="2">Membrane</location>
        <topology evidence="2">Multi-pass membrane protein</topology>
    </subcellularLocation>
</comment>
<evidence type="ECO:0000256" key="5">
    <source>
        <dbReference type="ARBA" id="ARBA00022989"/>
    </source>
</evidence>
<dbReference type="GO" id="GO:0042773">
    <property type="term" value="P:ATP synthesis coupled electron transport"/>
    <property type="evidence" value="ECO:0007669"/>
    <property type="project" value="InterPro"/>
</dbReference>
<keyword evidence="8" id="KW-0813">Transport</keyword>
<dbReference type="PANTHER" id="PTHR42829:SF2">
    <property type="entry name" value="NADH-UBIQUINONE OXIDOREDUCTASE CHAIN 5"/>
    <property type="match status" value="1"/>
</dbReference>
<dbReference type="GeneID" id="34731057"/>
<proteinExistence type="inferred from homology"/>
<evidence type="ECO:0000256" key="8">
    <source>
        <dbReference type="RuleBase" id="RU003404"/>
    </source>
</evidence>
<dbReference type="InterPro" id="IPR001516">
    <property type="entry name" value="Proton_antipo_N"/>
</dbReference>
<gene>
    <name evidence="11" type="primary">nad5</name>
</gene>
<organism evidence="11">
    <name type="scientific">[Candida] psychrophila</name>
    <dbReference type="NCBI Taxonomy" id="45577"/>
    <lineage>
        <taxon>Eukaryota</taxon>
        <taxon>Fungi</taxon>
        <taxon>Dikarya</taxon>
        <taxon>Ascomycota</taxon>
        <taxon>Saccharomycotina</taxon>
        <taxon>Pichiomycetes</taxon>
        <taxon>Debaryomycetaceae</taxon>
        <taxon>Debaryomyces</taxon>
    </lineage>
</organism>
<comment type="similarity">
    <text evidence="8">Belongs to the complex I subunit 5 family.</text>
</comment>
<keyword evidence="4" id="KW-0812">Transmembrane</keyword>
<dbReference type="PRINTS" id="PR01435">
    <property type="entry name" value="NPOXDRDTASE5"/>
</dbReference>
<keyword evidence="8 11" id="KW-0496">Mitochondrion</keyword>
<geneLocation type="mitochondrion" evidence="11"/>
<evidence type="ECO:0000259" key="9">
    <source>
        <dbReference type="Pfam" id="PF00361"/>
    </source>
</evidence>
<dbReference type="GO" id="GO:0008137">
    <property type="term" value="F:NADH dehydrogenase (ubiquinone) activity"/>
    <property type="evidence" value="ECO:0007669"/>
    <property type="project" value="UniProtKB-EC"/>
</dbReference>
<accession>A0A291F806</accession>
<evidence type="ECO:0000256" key="2">
    <source>
        <dbReference type="ARBA" id="ARBA00004141"/>
    </source>
</evidence>
<dbReference type="GO" id="GO:0003954">
    <property type="term" value="F:NADH dehydrogenase activity"/>
    <property type="evidence" value="ECO:0007669"/>
    <property type="project" value="TreeGrafter"/>
</dbReference>
<protein>
    <recommendedName>
        <fullName evidence="8">NADH-ubiquinone oxidoreductase chain 5</fullName>
        <ecNumber evidence="8">7.1.1.2</ecNumber>
    </recommendedName>
</protein>
<comment type="function">
    <text evidence="8">Core subunit of the mitochondrial membrane respiratory chain NADH dehydrogenase (Complex I) which catalyzes electron transfer from NADH through the respiratory chain, using ubiquinone as an electron acceptor. Essential for the catalytic activity and assembly of complex I.</text>
</comment>
<dbReference type="InterPro" id="IPR003945">
    <property type="entry name" value="NU5C-like"/>
</dbReference>
<name>A0A291F806_9ASCO</name>
<dbReference type="InterPro" id="IPR001750">
    <property type="entry name" value="ND/Mrp_TM"/>
</dbReference>
<evidence type="ECO:0000256" key="3">
    <source>
        <dbReference type="ARBA" id="ARBA00022660"/>
    </source>
</evidence>
<keyword evidence="7" id="KW-0472">Membrane</keyword>
<keyword evidence="3" id="KW-0679">Respiratory chain</keyword>
<evidence type="ECO:0000256" key="1">
    <source>
        <dbReference type="ARBA" id="ARBA00003257"/>
    </source>
</evidence>
<evidence type="ECO:0000256" key="7">
    <source>
        <dbReference type="ARBA" id="ARBA00023136"/>
    </source>
</evidence>
<evidence type="ECO:0000313" key="11">
    <source>
        <dbReference type="EMBL" id="ATG28303.1"/>
    </source>
</evidence>
<keyword evidence="8" id="KW-0520">NAD</keyword>
<feature type="domain" description="NADH:quinone oxidoreductase/Mrp antiporter transmembrane" evidence="9">
    <location>
        <begin position="85"/>
        <end position="366"/>
    </location>
</feature>
<dbReference type="PANTHER" id="PTHR42829">
    <property type="entry name" value="NADH-UBIQUINONE OXIDOREDUCTASE CHAIN 5"/>
    <property type="match status" value="1"/>
</dbReference>
<reference evidence="11" key="1">
    <citation type="submission" date="2017-05" db="EMBL/GenBank/DDBJ databases">
        <authorList>
            <person name="Song R."/>
            <person name="Chenine A.L."/>
            <person name="Ruprecht R.M."/>
        </authorList>
    </citation>
    <scope>NUCLEOTIDE SEQUENCE</scope>
    <source>
        <strain evidence="11">NRRL Y-17665</strain>
    </source>
</reference>
<comment type="function">
    <text evidence="1">Core subunit of the mitochondrial membrane respiratory chain NADH dehydrogenase (Complex I) that is believed to belong to the minimal assembly required for catalysis. Complex I functions in the transfer of electrons from NADH to the respiratory chain. The immediate electron acceptor for the enzyme is believed to be ubiquinone.</text>
</comment>
<dbReference type="GO" id="GO:0015990">
    <property type="term" value="P:electron transport coupled proton transport"/>
    <property type="evidence" value="ECO:0007669"/>
    <property type="project" value="TreeGrafter"/>
</dbReference>
<evidence type="ECO:0000256" key="6">
    <source>
        <dbReference type="ARBA" id="ARBA00023075"/>
    </source>
</evidence>
<dbReference type="InterPro" id="IPR018393">
    <property type="entry name" value="NADHpl_OxRdtase_5_subgr"/>
</dbReference>
<dbReference type="EMBL" id="MF163266">
    <property type="protein sequence ID" value="ATG28303.1"/>
    <property type="molecule type" value="Genomic_DNA"/>
</dbReference>
<dbReference type="AlphaFoldDB" id="A0A291F806"/>
<dbReference type="Pfam" id="PF00361">
    <property type="entry name" value="Proton_antipo_M"/>
    <property type="match status" value="1"/>
</dbReference>
<keyword evidence="6 8" id="KW-0830">Ubiquinone</keyword>
<keyword evidence="3" id="KW-0249">Electron transport</keyword>
<feature type="domain" description="NADH-Ubiquinone oxidoreductase (complex I) chain 5 N-terminal" evidence="10">
    <location>
        <begin position="19"/>
        <end position="69"/>
    </location>
</feature>
<dbReference type="PRINTS" id="PR01434">
    <property type="entry name" value="NADHDHGNASE5"/>
</dbReference>
<evidence type="ECO:0000256" key="4">
    <source>
        <dbReference type="ARBA" id="ARBA00022692"/>
    </source>
</evidence>